<dbReference type="Gene3D" id="3.10.450.50">
    <property type="match status" value="1"/>
</dbReference>
<dbReference type="PANTHER" id="PTHR30173:SF43">
    <property type="entry name" value="ECF RNA POLYMERASE SIGMA FACTOR SIGI-RELATED"/>
    <property type="match status" value="1"/>
</dbReference>
<dbReference type="SUPFAM" id="SSF54427">
    <property type="entry name" value="NTF2-like"/>
    <property type="match status" value="1"/>
</dbReference>
<evidence type="ECO:0000313" key="2">
    <source>
        <dbReference type="Proteomes" id="UP001165270"/>
    </source>
</evidence>
<keyword evidence="2" id="KW-1185">Reference proteome</keyword>
<name>A0ABS9XKZ3_9ACTN</name>
<sequence length="138" mass="14993">MDDFRVRCVRPASPREQEAVVRSVQRACVSGDGEVLAALLCADATAFFDGGGRVGAPDRPVHGSRQVARALLTLPARGPRTTWSAQSVNGRTGLVVRWECRVAAVIGLDVADHRVVQLWVVLNPDKLRSWNRSPGPRT</sequence>
<comment type="caution">
    <text evidence="1">The sequence shown here is derived from an EMBL/GenBank/DDBJ whole genome shotgun (WGS) entry which is preliminary data.</text>
</comment>
<dbReference type="EMBL" id="JALDAX010000007">
    <property type="protein sequence ID" value="MCI3242016.1"/>
    <property type="molecule type" value="Genomic_DNA"/>
</dbReference>
<evidence type="ECO:0008006" key="3">
    <source>
        <dbReference type="Google" id="ProtNLM"/>
    </source>
</evidence>
<dbReference type="InterPro" id="IPR032710">
    <property type="entry name" value="NTF2-like_dom_sf"/>
</dbReference>
<dbReference type="Proteomes" id="UP001165270">
    <property type="component" value="Unassembled WGS sequence"/>
</dbReference>
<protein>
    <recommendedName>
        <fullName evidence="3">SnoaL-like domain-containing protein</fullName>
    </recommendedName>
</protein>
<dbReference type="RefSeq" id="WP_242710619.1">
    <property type="nucleotide sequence ID" value="NZ_JALDAX010000007.1"/>
</dbReference>
<evidence type="ECO:0000313" key="1">
    <source>
        <dbReference type="EMBL" id="MCI3242016.1"/>
    </source>
</evidence>
<dbReference type="InterPro" id="IPR052704">
    <property type="entry name" value="ECF_Sigma-70_Domain"/>
</dbReference>
<reference evidence="1" key="1">
    <citation type="submission" date="2022-03" db="EMBL/GenBank/DDBJ databases">
        <title>Streptomyces 7R015 and 7R016 isolated from Barleria lupulina in Thailand.</title>
        <authorList>
            <person name="Kanchanasin P."/>
            <person name="Phongsopitanun W."/>
            <person name="Tanasupawat S."/>
        </authorList>
    </citation>
    <scope>NUCLEOTIDE SEQUENCE</scope>
    <source>
        <strain evidence="1">7R016</strain>
    </source>
</reference>
<dbReference type="PANTHER" id="PTHR30173">
    <property type="entry name" value="SIGMA 19 FACTOR"/>
    <property type="match status" value="1"/>
</dbReference>
<proteinExistence type="predicted"/>
<gene>
    <name evidence="1" type="ORF">MQN93_20040</name>
</gene>
<organism evidence="1 2">
    <name type="scientific">Streptomyces spinosisporus</name>
    <dbReference type="NCBI Taxonomy" id="2927582"/>
    <lineage>
        <taxon>Bacteria</taxon>
        <taxon>Bacillati</taxon>
        <taxon>Actinomycetota</taxon>
        <taxon>Actinomycetes</taxon>
        <taxon>Kitasatosporales</taxon>
        <taxon>Streptomycetaceae</taxon>
        <taxon>Streptomyces</taxon>
    </lineage>
</organism>
<accession>A0ABS9XKZ3</accession>